<dbReference type="GO" id="GO:0008250">
    <property type="term" value="C:oligosaccharyltransferase complex"/>
    <property type="evidence" value="ECO:0007669"/>
    <property type="project" value="TreeGrafter"/>
</dbReference>
<dbReference type="PANTHER" id="PTHR12692:SF0">
    <property type="entry name" value="GH11935P"/>
    <property type="match status" value="1"/>
</dbReference>
<evidence type="ECO:0000256" key="4">
    <source>
        <dbReference type="ARBA" id="ARBA00022692"/>
    </source>
</evidence>
<keyword evidence="6" id="KW-0256">Endoplasmic reticulum</keyword>
<comment type="subcellular location">
    <subcellularLocation>
        <location evidence="2">Endoplasmic reticulum membrane</location>
        <topology evidence="2">Multi-pass membrane protein</topology>
    </subcellularLocation>
</comment>
<accession>F0WB29</accession>
<reference evidence="10" key="2">
    <citation type="submission" date="2011-02" db="EMBL/GenBank/DDBJ databases">
        <authorList>
            <person name="MacLean D."/>
        </authorList>
    </citation>
    <scope>NUCLEOTIDE SEQUENCE</scope>
</reference>
<evidence type="ECO:0000256" key="7">
    <source>
        <dbReference type="ARBA" id="ARBA00022989"/>
    </source>
</evidence>
<sequence>MCRVHCNAEVIRARVNFIESNLALRLYCSDFGSFSESVTLIMSRCVELEPFLSNFTLLASTTTYCTRPTRSFFIDWVQQSQSSAAILCRMLFVSSFLATCLLLHCDAVSSFEAEPFDTFALRLSPISSLLSNHTAISSWPSHTLWPDDWDTYWEYYMGKSEPERNHPIVLYFTNETHSIAGTKETEDDASMTMEVLAEVRREFLQGPETRKLANDVPVILVKGSIPRIHHSVRSGPSLLWLEPRRSSLFNRYASPSSRNTLYLTEDSISDSTLLHQQLQEFLTTNWQVHIREVTQDPPPQSDETLSIFDILPAISMVAFILRAVYDFRASIIRLVGQRSSWFVGSMLILQIALCGVVHSVLHRSPLFFFHPQFGLFLIHPSARKQFWFEGVYFGSSSLLVSTAALSISHVTPFIKDEERVHELLRLAIFAIGTVYAFAYASFALKYRWLS</sequence>
<organism evidence="10">
    <name type="scientific">Albugo laibachii Nc14</name>
    <dbReference type="NCBI Taxonomy" id="890382"/>
    <lineage>
        <taxon>Eukaryota</taxon>
        <taxon>Sar</taxon>
        <taxon>Stramenopiles</taxon>
        <taxon>Oomycota</taxon>
        <taxon>Peronosporomycetes</taxon>
        <taxon>Albuginales</taxon>
        <taxon>Albuginaceae</taxon>
        <taxon>Albugo</taxon>
    </lineage>
</organism>
<keyword evidence="4 9" id="KW-0812">Transmembrane</keyword>
<feature type="transmembrane region" description="Helical" evidence="9">
    <location>
        <begin position="305"/>
        <end position="325"/>
    </location>
</feature>
<evidence type="ECO:0000256" key="9">
    <source>
        <dbReference type="SAM" id="Phobius"/>
    </source>
</evidence>
<dbReference type="HOGENOM" id="CLU_608919_0_0_1"/>
<dbReference type="GO" id="GO:0018279">
    <property type="term" value="P:protein N-linked glycosylation via asparagine"/>
    <property type="evidence" value="ECO:0007669"/>
    <property type="project" value="TreeGrafter"/>
</dbReference>
<comment type="similarity">
    <text evidence="3">Belongs to the OST3/OST6 family.</text>
</comment>
<keyword evidence="7 9" id="KW-1133">Transmembrane helix</keyword>
<evidence type="ECO:0000256" key="2">
    <source>
        <dbReference type="ARBA" id="ARBA00004477"/>
    </source>
</evidence>
<protein>
    <submittedName>
        <fullName evidence="10">Uncharacterized protein AlNc14C49G3885</fullName>
    </submittedName>
</protein>
<dbReference type="Pfam" id="PF04756">
    <property type="entry name" value="OST3_OST6"/>
    <property type="match status" value="1"/>
</dbReference>
<proteinExistence type="inferred from homology"/>
<evidence type="ECO:0000256" key="1">
    <source>
        <dbReference type="ARBA" id="ARBA00002791"/>
    </source>
</evidence>
<dbReference type="AlphaFoldDB" id="F0WB29"/>
<dbReference type="EMBL" id="FR824094">
    <property type="protein sequence ID" value="CCA18352.1"/>
    <property type="molecule type" value="Genomic_DNA"/>
</dbReference>
<gene>
    <name evidence="10" type="primary">AlNc14C49G3885</name>
    <name evidence="10" type="ORF">ALNC14_044950</name>
</gene>
<evidence type="ECO:0000256" key="8">
    <source>
        <dbReference type="ARBA" id="ARBA00023136"/>
    </source>
</evidence>
<feature type="transmembrane region" description="Helical" evidence="9">
    <location>
        <begin position="423"/>
        <end position="444"/>
    </location>
</feature>
<evidence type="ECO:0000256" key="3">
    <source>
        <dbReference type="ARBA" id="ARBA00009561"/>
    </source>
</evidence>
<evidence type="ECO:0000256" key="6">
    <source>
        <dbReference type="ARBA" id="ARBA00022824"/>
    </source>
</evidence>
<evidence type="ECO:0000313" key="10">
    <source>
        <dbReference type="EMBL" id="CCA18352.1"/>
    </source>
</evidence>
<keyword evidence="5" id="KW-0732">Signal</keyword>
<dbReference type="InterPro" id="IPR021149">
    <property type="entry name" value="OligosaccharylTrfase_OST3/OST6"/>
</dbReference>
<evidence type="ECO:0000256" key="5">
    <source>
        <dbReference type="ARBA" id="ARBA00022729"/>
    </source>
</evidence>
<comment type="function">
    <text evidence="1">Subunit of the oligosaccharyl transferase (OST) complex that catalyzes the initial transfer of a defined glycan (Glc(3)Man(9)GlcNAc(2) in eukaryotes) from the lipid carrier dolichol-pyrophosphate to an asparagine residue within an Asn-X-Ser/Thr consensus motif in nascent polypeptide chains, the first step in protein N-glycosylation. N-glycosylation occurs cotranslationally and the complex associates with the Sec61 complex at the channel-forming translocon complex that mediates protein translocation across the endoplasmic reticulum (ER). All subunits are required for a maximal enzyme activity.</text>
</comment>
<name>F0WB29_9STRA</name>
<keyword evidence="8 9" id="KW-0472">Membrane</keyword>
<dbReference type="PANTHER" id="PTHR12692">
    <property type="entry name" value="DOLICHYL-DIPHOSPHOOLIGOSACCHARIDE--PROTEIN GLYCOSYLTRANSFERASE-RELATED"/>
    <property type="match status" value="1"/>
</dbReference>
<feature type="transmembrane region" description="Helical" evidence="9">
    <location>
        <begin position="341"/>
        <end position="361"/>
    </location>
</feature>
<feature type="transmembrane region" description="Helical" evidence="9">
    <location>
        <begin position="391"/>
        <end position="411"/>
    </location>
</feature>
<reference evidence="10" key="1">
    <citation type="journal article" date="2011" name="PLoS Biol.">
        <title>Gene gain and loss during evolution of obligate parasitism in the white rust pathogen of Arabidopsis thaliana.</title>
        <authorList>
            <person name="Kemen E."/>
            <person name="Gardiner A."/>
            <person name="Schultz-Larsen T."/>
            <person name="Kemen A.C."/>
            <person name="Balmuth A.L."/>
            <person name="Robert-Seilaniantz A."/>
            <person name="Bailey K."/>
            <person name="Holub E."/>
            <person name="Studholme D.J."/>
            <person name="Maclean D."/>
            <person name="Jones J.D."/>
        </authorList>
    </citation>
    <scope>NUCLEOTIDE SEQUENCE</scope>
</reference>